<dbReference type="EMBL" id="JAACQH010000200">
    <property type="protein sequence ID" value="NCS92131.1"/>
    <property type="molecule type" value="Genomic_DNA"/>
</dbReference>
<dbReference type="InterPro" id="IPR002931">
    <property type="entry name" value="Transglutaminase-like"/>
</dbReference>
<sequence length="710" mass="78153">NVNCPKNNLAVNESTKCNCTTTLTQCGNVTNKANVIGNYLKIEKIVNATANVTVFVACPNITINKTASSYSLSAVGGSVTYYYNVTNNGNVPLSNVNVSDDKCNNVNCPKNNLAVNESMKCNCTTTLTQCGNVTNKANVTGNYSGKIVNATANVTVFVACPVTSCNISILNLTFNPKRPVDGYRLNLNVSINSSIETITNLTLKIDENLTESREINLSPGINYAIFTIIAVNGTHNISVYLQPKECDDNWFNTSYNASTPKLLVQRYLNNLTKLDDNMSLNGTQKGIILSPKDNMTNMSFNYSRSLRGYGAKDIGTGKVVMTYKGSITLTSYGNGEISIYVPSAAISDRQSRNVTVRITDNSNTTIDNCDNMHQCTFMHDTHNTETIRIDFTNLAQAQHNLEYEVNITTDVNNFNYTIDSLTNGSNNTYLQNDSLTQWTPEIRNMTVNLTQNCSSDFERVGKISKWVYENIDYDINLAGKSENASWVYTNKKGVCAHYTNLLISMCRSIGIPARGVYGEVYNSSLGSSGYLEAHAWAEVFMDEKWYAVDPTFNEIGFIDSGHLSVGYGLSTLESSYFSAEGYSIYFNNYTIYYPDLKVISTTSTLNIQPIINITPKWRVTNVSGNTVTYEITGIFNNSRGTGNIVGPALLWVYGVTDPIQVFVGQDKANASWTFSYNFNNLVEGNPFLTGLTISVDPTPINSASFNVLTA</sequence>
<name>A0A8J7YZY9_9ARCH</name>
<dbReference type="InterPro" id="IPR038765">
    <property type="entry name" value="Papain-like_cys_pep_sf"/>
</dbReference>
<evidence type="ECO:0000313" key="2">
    <source>
        <dbReference type="EMBL" id="NCS92131.1"/>
    </source>
</evidence>
<gene>
    <name evidence="2" type="ORF">GW779_07030</name>
</gene>
<evidence type="ECO:0000313" key="3">
    <source>
        <dbReference type="Proteomes" id="UP000738826"/>
    </source>
</evidence>
<dbReference type="Pfam" id="PF24346">
    <property type="entry name" value="DUF7507"/>
    <property type="match status" value="1"/>
</dbReference>
<protein>
    <submittedName>
        <fullName evidence="2">Transglutaminase domain-containing protein</fullName>
    </submittedName>
</protein>
<dbReference type="InterPro" id="IPR055354">
    <property type="entry name" value="DUF7507"/>
</dbReference>
<dbReference type="AlphaFoldDB" id="A0A8J7YZY9"/>
<dbReference type="SMART" id="SM00460">
    <property type="entry name" value="TGc"/>
    <property type="match status" value="1"/>
</dbReference>
<comment type="caution">
    <text evidence="2">The sequence shown here is derived from an EMBL/GenBank/DDBJ whole genome shotgun (WGS) entry which is preliminary data.</text>
</comment>
<dbReference type="Proteomes" id="UP000738826">
    <property type="component" value="Unassembled WGS sequence"/>
</dbReference>
<dbReference type="Gene3D" id="3.10.620.30">
    <property type="match status" value="1"/>
</dbReference>
<organism evidence="2 3">
    <name type="scientific">Candidatus Altarchaeum hamiconexum</name>
    <dbReference type="NCBI Taxonomy" id="1803513"/>
    <lineage>
        <taxon>Archaea</taxon>
        <taxon>Candidatus Altarchaeota</taxon>
        <taxon>Candidatus Altiarchaeia</taxon>
        <taxon>Candidatus Altarchaeales</taxon>
        <taxon>Candidatus Altarchaeaceae</taxon>
        <taxon>Candidatus Altarchaeum</taxon>
    </lineage>
</organism>
<feature type="non-terminal residue" evidence="2">
    <location>
        <position position="710"/>
    </location>
</feature>
<evidence type="ECO:0000259" key="1">
    <source>
        <dbReference type="SMART" id="SM00460"/>
    </source>
</evidence>
<reference evidence="2" key="1">
    <citation type="submission" date="2019-11" db="EMBL/GenBank/DDBJ databases">
        <title>Lipid analysis of CO2-rich subsurface aquifers suggests an autotrophy-based deep biosphere with lysolipids enriched in CPR bacteria.</title>
        <authorList>
            <person name="Probst A.J."/>
            <person name="Elling F.J."/>
            <person name="Castelle C.J."/>
            <person name="Zhu Q."/>
            <person name="Elvert M."/>
            <person name="Birarda G."/>
            <person name="Holman H.-Y."/>
            <person name="Lane K.R."/>
            <person name="Ladd B."/>
            <person name="Ryan M.C."/>
            <person name="Woyke T."/>
            <person name="Hinrichs K.-U."/>
            <person name="Banfield J.F."/>
        </authorList>
    </citation>
    <scope>NUCLEOTIDE SEQUENCE</scope>
    <source>
        <strain evidence="2">CG_2015-04_33_537</strain>
    </source>
</reference>
<dbReference type="SUPFAM" id="SSF54001">
    <property type="entry name" value="Cysteine proteinases"/>
    <property type="match status" value="1"/>
</dbReference>
<dbReference type="PANTHER" id="PTHR33490">
    <property type="entry name" value="BLR5614 PROTEIN-RELATED"/>
    <property type="match status" value="1"/>
</dbReference>
<proteinExistence type="predicted"/>
<feature type="domain" description="Transglutaminase-like" evidence="1">
    <location>
        <begin position="487"/>
        <end position="552"/>
    </location>
</feature>
<accession>A0A8J7YZY9</accession>
<feature type="non-terminal residue" evidence="2">
    <location>
        <position position="1"/>
    </location>
</feature>
<dbReference type="Pfam" id="PF01841">
    <property type="entry name" value="Transglut_core"/>
    <property type="match status" value="1"/>
</dbReference>